<reference evidence="1 2" key="1">
    <citation type="submission" date="2019-03" db="EMBL/GenBank/DDBJ databases">
        <title>Genomic Encyclopedia of Type Strains, Phase IV (KMG-IV): sequencing the most valuable type-strain genomes for metagenomic binning, comparative biology and taxonomic classification.</title>
        <authorList>
            <person name="Goeker M."/>
        </authorList>
    </citation>
    <scope>NUCLEOTIDE SEQUENCE [LARGE SCALE GENOMIC DNA]</scope>
    <source>
        <strain evidence="1 2">DSM 46831</strain>
    </source>
</reference>
<dbReference type="Proteomes" id="UP000294746">
    <property type="component" value="Unassembled WGS sequence"/>
</dbReference>
<sequence length="37" mass="4312">MDYLDHKEIATVVLFDLTLSEGELMVYESCIEYVLQT</sequence>
<keyword evidence="2" id="KW-1185">Reference proteome</keyword>
<comment type="caution">
    <text evidence="1">The sequence shown here is derived from an EMBL/GenBank/DDBJ whole genome shotgun (WGS) entry which is preliminary data.</text>
</comment>
<dbReference type="AlphaFoldDB" id="A0A4R2RXW6"/>
<gene>
    <name evidence="1" type="ORF">EDD57_10963</name>
</gene>
<evidence type="ECO:0000313" key="2">
    <source>
        <dbReference type="Proteomes" id="UP000294746"/>
    </source>
</evidence>
<proteinExistence type="predicted"/>
<protein>
    <submittedName>
        <fullName evidence="1">Uncharacterized protein</fullName>
    </submittedName>
</protein>
<organism evidence="1 2">
    <name type="scientific">Baia soyae</name>
    <dbReference type="NCBI Taxonomy" id="1544746"/>
    <lineage>
        <taxon>Bacteria</taxon>
        <taxon>Bacillati</taxon>
        <taxon>Bacillota</taxon>
        <taxon>Bacilli</taxon>
        <taxon>Bacillales</taxon>
        <taxon>Thermoactinomycetaceae</taxon>
        <taxon>Baia</taxon>
    </lineage>
</organism>
<name>A0A4R2RXW6_9BACL</name>
<dbReference type="EMBL" id="SLXV01000009">
    <property type="protein sequence ID" value="TCP69404.1"/>
    <property type="molecule type" value="Genomic_DNA"/>
</dbReference>
<evidence type="ECO:0000313" key="1">
    <source>
        <dbReference type="EMBL" id="TCP69404.1"/>
    </source>
</evidence>
<accession>A0A4R2RXW6</accession>